<dbReference type="Pfam" id="PF04338">
    <property type="entry name" value="DUF481"/>
    <property type="match status" value="1"/>
</dbReference>
<sequence>MRTFIPILFLLFLCNNLLAQNPDTVFLSNTHVVIGEIQSMEYGVLTIETEYSEDDFTIDWEEVIGVNSSSEFIIMLRNKYRLKASLSMDAINPDYMIISSIEGARMFAQFKDIVYLKSSEDRFWDKLSFDIDGGYSFTRASNTTQFSVNGKANYTDTHFFINTYSSVIYNKVSEDTTTISTSRNNYGFTAQFFLKGSWFIIGNNDILQSEQQNLRLRTTGQIGLGKMLIRNNKVFVGVATGLASNTERFYNTDDKDQSYESLLQANINAYGYKDLRFSAQAQVYPSITVKKRIRANYTATLKYDLPLDFYIGLNTTLNYDNQPTEDATNFDFVFQSNVGWSF</sequence>
<evidence type="ECO:0000256" key="1">
    <source>
        <dbReference type="SAM" id="SignalP"/>
    </source>
</evidence>
<protein>
    <submittedName>
        <fullName evidence="2">DUF481 domain-containing protein</fullName>
    </submittedName>
</protein>
<gene>
    <name evidence="2" type="ORF">N7U62_04000</name>
</gene>
<evidence type="ECO:0000313" key="2">
    <source>
        <dbReference type="EMBL" id="MCV9385809.1"/>
    </source>
</evidence>
<organism evidence="2 3">
    <name type="scientific">Reichenbachiella ulvae</name>
    <dbReference type="NCBI Taxonomy" id="2980104"/>
    <lineage>
        <taxon>Bacteria</taxon>
        <taxon>Pseudomonadati</taxon>
        <taxon>Bacteroidota</taxon>
        <taxon>Cytophagia</taxon>
        <taxon>Cytophagales</taxon>
        <taxon>Reichenbachiellaceae</taxon>
        <taxon>Reichenbachiella</taxon>
    </lineage>
</organism>
<dbReference type="RefSeq" id="WP_264136592.1">
    <property type="nucleotide sequence ID" value="NZ_JAOYOD010000001.1"/>
</dbReference>
<proteinExistence type="predicted"/>
<dbReference type="EMBL" id="JAOYOD010000001">
    <property type="protein sequence ID" value="MCV9385809.1"/>
    <property type="molecule type" value="Genomic_DNA"/>
</dbReference>
<dbReference type="InterPro" id="IPR007433">
    <property type="entry name" value="DUF481"/>
</dbReference>
<feature type="chain" id="PRO_5047294050" evidence="1">
    <location>
        <begin position="20"/>
        <end position="342"/>
    </location>
</feature>
<keyword evidence="1" id="KW-0732">Signal</keyword>
<feature type="signal peptide" evidence="1">
    <location>
        <begin position="1"/>
        <end position="19"/>
    </location>
</feature>
<evidence type="ECO:0000313" key="3">
    <source>
        <dbReference type="Proteomes" id="UP001300692"/>
    </source>
</evidence>
<keyword evidence="3" id="KW-1185">Reference proteome</keyword>
<dbReference type="Proteomes" id="UP001300692">
    <property type="component" value="Unassembled WGS sequence"/>
</dbReference>
<reference evidence="2 3" key="1">
    <citation type="submission" date="2022-10" db="EMBL/GenBank/DDBJ databases">
        <title>Comparative genomics and taxonomic characterization of three novel marine species of genus Reichenbachiella exhibiting antioxidant and polysaccharide degradation activities.</title>
        <authorList>
            <person name="Muhammad N."/>
            <person name="Lee Y.-J."/>
            <person name="Ko J."/>
            <person name="Kim S.-G."/>
        </authorList>
    </citation>
    <scope>NUCLEOTIDE SEQUENCE [LARGE SCALE GENOMIC DNA]</scope>
    <source>
        <strain evidence="2 3">ABR2-5</strain>
    </source>
</reference>
<accession>A0ABT3CQQ6</accession>
<name>A0ABT3CQQ6_9BACT</name>
<comment type="caution">
    <text evidence="2">The sequence shown here is derived from an EMBL/GenBank/DDBJ whole genome shotgun (WGS) entry which is preliminary data.</text>
</comment>